<sequence>MTGTTRFALLGILSAVVFASLVLLDALTTSGLVASAERFRSSGAATEILVAEGRVDGAACEALAGVPGVTASGALRSSARKITIATLPDAPVPAHEVSPGFSAVVSDRAGSPSGVLLPRELADMIRAGLGDEVATDAGPMRVAEVFDYPSDGRRPGFGYAILSVGSALGSYDECWATAWPQLPNLRTLLLATMSPSAGDGADKPQIMQLNSSQGASFEGNASFTDRLTRAAAPAAAVIAAGIGFAGVRMRRLQHTSALHAGLRKGDLLALGLLEAGGWAAAAGVIGVGAAAVGASMVERGDQFAVFASLVGIPLAGVAGALIGTAVAAAAMSEKHLFRYFKDR</sequence>
<dbReference type="EMBL" id="JACCFL010000001">
    <property type="protein sequence ID" value="NYJ25880.1"/>
    <property type="molecule type" value="Genomic_DNA"/>
</dbReference>
<proteinExistence type="predicted"/>
<comment type="caution">
    <text evidence="2">The sequence shown here is derived from an EMBL/GenBank/DDBJ whole genome shotgun (WGS) entry which is preliminary data.</text>
</comment>
<evidence type="ECO:0000313" key="3">
    <source>
        <dbReference type="Proteomes" id="UP000578352"/>
    </source>
</evidence>
<dbReference type="AlphaFoldDB" id="A0A853D4F1"/>
<reference evidence="2 3" key="1">
    <citation type="submission" date="2020-07" db="EMBL/GenBank/DDBJ databases">
        <title>Sequencing the genomes of 1000 actinobacteria strains.</title>
        <authorList>
            <person name="Klenk H.-P."/>
        </authorList>
    </citation>
    <scope>NUCLEOTIDE SEQUENCE [LARGE SCALE GENOMIC DNA]</scope>
    <source>
        <strain evidence="2 3">DSM 15165</strain>
    </source>
</reference>
<gene>
    <name evidence="2" type="ORF">HNR13_004167</name>
</gene>
<keyword evidence="1" id="KW-0812">Transmembrane</keyword>
<protein>
    <recommendedName>
        <fullName evidence="4">ABC transporter permease</fullName>
    </recommendedName>
</protein>
<dbReference type="RefSeq" id="WP_179608831.1">
    <property type="nucleotide sequence ID" value="NZ_JACCFL010000001.1"/>
</dbReference>
<keyword evidence="1" id="KW-0472">Membrane</keyword>
<evidence type="ECO:0008006" key="4">
    <source>
        <dbReference type="Google" id="ProtNLM"/>
    </source>
</evidence>
<name>A0A853D4F1_9MICO</name>
<feature type="transmembrane region" description="Helical" evidence="1">
    <location>
        <begin position="267"/>
        <end position="291"/>
    </location>
</feature>
<dbReference type="Proteomes" id="UP000578352">
    <property type="component" value="Unassembled WGS sequence"/>
</dbReference>
<evidence type="ECO:0000256" key="1">
    <source>
        <dbReference type="SAM" id="Phobius"/>
    </source>
</evidence>
<organism evidence="2 3">
    <name type="scientific">Leifsonia shinshuensis</name>
    <dbReference type="NCBI Taxonomy" id="150026"/>
    <lineage>
        <taxon>Bacteria</taxon>
        <taxon>Bacillati</taxon>
        <taxon>Actinomycetota</taxon>
        <taxon>Actinomycetes</taxon>
        <taxon>Micrococcales</taxon>
        <taxon>Microbacteriaceae</taxon>
        <taxon>Leifsonia</taxon>
    </lineage>
</organism>
<keyword evidence="1" id="KW-1133">Transmembrane helix</keyword>
<feature type="transmembrane region" description="Helical" evidence="1">
    <location>
        <begin position="303"/>
        <end position="331"/>
    </location>
</feature>
<accession>A0A853D4F1</accession>
<evidence type="ECO:0000313" key="2">
    <source>
        <dbReference type="EMBL" id="NYJ25880.1"/>
    </source>
</evidence>
<feature type="transmembrane region" description="Helical" evidence="1">
    <location>
        <begin position="230"/>
        <end position="247"/>
    </location>
</feature>